<dbReference type="EMBL" id="BMTP01000005">
    <property type="protein sequence ID" value="GGU36382.1"/>
    <property type="molecule type" value="Genomic_DNA"/>
</dbReference>
<feature type="compositionally biased region" description="Basic residues" evidence="1">
    <location>
        <begin position="1"/>
        <end position="16"/>
    </location>
</feature>
<reference evidence="2" key="2">
    <citation type="submission" date="2020-09" db="EMBL/GenBank/DDBJ databases">
        <authorList>
            <person name="Sun Q."/>
            <person name="Ohkuma M."/>
        </authorList>
    </citation>
    <scope>NUCLEOTIDE SEQUENCE</scope>
    <source>
        <strain evidence="2">JCM 4391</strain>
    </source>
</reference>
<accession>A0A918HXB7</accession>
<feature type="compositionally biased region" description="Basic and acidic residues" evidence="1">
    <location>
        <begin position="60"/>
        <end position="76"/>
    </location>
</feature>
<evidence type="ECO:0000313" key="2">
    <source>
        <dbReference type="EMBL" id="GGU36382.1"/>
    </source>
</evidence>
<keyword evidence="3" id="KW-1185">Reference proteome</keyword>
<reference evidence="2" key="1">
    <citation type="journal article" date="2014" name="Int. J. Syst. Evol. Microbiol.">
        <title>Complete genome sequence of Corynebacterium casei LMG S-19264T (=DSM 44701T), isolated from a smear-ripened cheese.</title>
        <authorList>
            <consortium name="US DOE Joint Genome Institute (JGI-PGF)"/>
            <person name="Walter F."/>
            <person name="Albersmeier A."/>
            <person name="Kalinowski J."/>
            <person name="Ruckert C."/>
        </authorList>
    </citation>
    <scope>NUCLEOTIDE SEQUENCE</scope>
    <source>
        <strain evidence="2">JCM 4391</strain>
    </source>
</reference>
<evidence type="ECO:0000313" key="3">
    <source>
        <dbReference type="Proteomes" id="UP000636661"/>
    </source>
</evidence>
<proteinExistence type="predicted"/>
<protein>
    <submittedName>
        <fullName evidence="2">Uncharacterized protein</fullName>
    </submittedName>
</protein>
<evidence type="ECO:0000256" key="1">
    <source>
        <dbReference type="SAM" id="MobiDB-lite"/>
    </source>
</evidence>
<sequence length="106" mass="11267">MGDRRQRRGRACRGTRARRDPKDAPWSGAARARAPAGRARRDGPLGAAPSPDRPAPDAARAYDDGLRPGKTRDIASRRRPSSVVPVLRRVPSPLAGLASPGGKDTP</sequence>
<dbReference type="Proteomes" id="UP000636661">
    <property type="component" value="Unassembled WGS sequence"/>
</dbReference>
<gene>
    <name evidence="2" type="ORF">GCM10010274_24710</name>
</gene>
<comment type="caution">
    <text evidence="2">The sequence shown here is derived from an EMBL/GenBank/DDBJ whole genome shotgun (WGS) entry which is preliminary data.</text>
</comment>
<name>A0A918HXB7_9ACTN</name>
<feature type="compositionally biased region" description="Low complexity" evidence="1">
    <location>
        <begin position="24"/>
        <end position="37"/>
    </location>
</feature>
<organism evidence="2 3">
    <name type="scientific">Streptomyces lavendofoliae</name>
    <dbReference type="NCBI Taxonomy" id="67314"/>
    <lineage>
        <taxon>Bacteria</taxon>
        <taxon>Bacillati</taxon>
        <taxon>Actinomycetota</taxon>
        <taxon>Actinomycetes</taxon>
        <taxon>Kitasatosporales</taxon>
        <taxon>Streptomycetaceae</taxon>
        <taxon>Streptomyces</taxon>
    </lineage>
</organism>
<dbReference type="AlphaFoldDB" id="A0A918HXB7"/>
<feature type="region of interest" description="Disordered" evidence="1">
    <location>
        <begin position="1"/>
        <end position="106"/>
    </location>
</feature>
<feature type="compositionally biased region" description="Low complexity" evidence="1">
    <location>
        <begin position="81"/>
        <end position="94"/>
    </location>
</feature>